<dbReference type="RefSeq" id="WP_382402939.1">
    <property type="nucleotide sequence ID" value="NZ_JBHTNH010000061.1"/>
</dbReference>
<organism evidence="9 10">
    <name type="scientific">Lentibacillus salinarum</name>
    <dbReference type="NCBI Taxonomy" id="446820"/>
    <lineage>
        <taxon>Bacteria</taxon>
        <taxon>Bacillati</taxon>
        <taxon>Bacillota</taxon>
        <taxon>Bacilli</taxon>
        <taxon>Bacillales</taxon>
        <taxon>Bacillaceae</taxon>
        <taxon>Lentibacillus</taxon>
    </lineage>
</organism>
<dbReference type="PANTHER" id="PTHR42758:SF2">
    <property type="entry name" value="PHOSPHATIDYLGLYCEROL PHOSPHOLIPASE C"/>
    <property type="match status" value="1"/>
</dbReference>
<evidence type="ECO:0000313" key="10">
    <source>
        <dbReference type="Proteomes" id="UP001597178"/>
    </source>
</evidence>
<dbReference type="PANTHER" id="PTHR42758">
    <property type="entry name" value="PHOSPHATIDYLGLYCEROL PHOSPHOLIPASE C"/>
    <property type="match status" value="1"/>
</dbReference>
<dbReference type="SUPFAM" id="SSF51695">
    <property type="entry name" value="PLC-like phosphodiesterases"/>
    <property type="match status" value="1"/>
</dbReference>
<protein>
    <submittedName>
        <fullName evidence="9">Phosphatidylinositol-specific phospholipase C/glycerophosphodiester phosphodiesterase family protein</fullName>
        <ecNumber evidence="9">3.1.4.-</ecNumber>
    </submittedName>
</protein>
<dbReference type="Gene3D" id="3.20.20.190">
    <property type="entry name" value="Phosphatidylinositol (PI) phosphodiesterase"/>
    <property type="match status" value="1"/>
</dbReference>
<comment type="subcellular location">
    <subcellularLocation>
        <location evidence="1">Membrane</location>
    </subcellularLocation>
</comment>
<keyword evidence="4 9" id="KW-0378">Hydrolase</keyword>
<keyword evidence="5" id="KW-1133">Transmembrane helix</keyword>
<reference evidence="10" key="1">
    <citation type="journal article" date="2019" name="Int. J. Syst. Evol. Microbiol.">
        <title>The Global Catalogue of Microorganisms (GCM) 10K type strain sequencing project: providing services to taxonomists for standard genome sequencing and annotation.</title>
        <authorList>
            <consortium name="The Broad Institute Genomics Platform"/>
            <consortium name="The Broad Institute Genome Sequencing Center for Infectious Disease"/>
            <person name="Wu L."/>
            <person name="Ma J."/>
        </authorList>
    </citation>
    <scope>NUCLEOTIDE SEQUENCE [LARGE SCALE GENOMIC DNA]</scope>
    <source>
        <strain evidence="10">CCUG 54822</strain>
    </source>
</reference>
<evidence type="ECO:0000256" key="7">
    <source>
        <dbReference type="ARBA" id="ARBA00023136"/>
    </source>
</evidence>
<dbReference type="PROSITE" id="PS51704">
    <property type="entry name" value="GP_PDE"/>
    <property type="match status" value="1"/>
</dbReference>
<keyword evidence="10" id="KW-1185">Reference proteome</keyword>
<keyword evidence="6" id="KW-0443">Lipid metabolism</keyword>
<evidence type="ECO:0000313" key="9">
    <source>
        <dbReference type="EMBL" id="MFD1363698.1"/>
    </source>
</evidence>
<evidence type="ECO:0000256" key="5">
    <source>
        <dbReference type="ARBA" id="ARBA00022989"/>
    </source>
</evidence>
<dbReference type="GO" id="GO:0016787">
    <property type="term" value="F:hydrolase activity"/>
    <property type="evidence" value="ECO:0007669"/>
    <property type="project" value="UniProtKB-KW"/>
</dbReference>
<dbReference type="InterPro" id="IPR017946">
    <property type="entry name" value="PLC-like_Pdiesterase_TIM-brl"/>
</dbReference>
<dbReference type="Pfam" id="PF03009">
    <property type="entry name" value="GDPD"/>
    <property type="match status" value="1"/>
</dbReference>
<feature type="domain" description="GP-PDE" evidence="8">
    <location>
        <begin position="30"/>
        <end position="267"/>
    </location>
</feature>
<evidence type="ECO:0000256" key="1">
    <source>
        <dbReference type="ARBA" id="ARBA00004370"/>
    </source>
</evidence>
<dbReference type="InterPro" id="IPR052271">
    <property type="entry name" value="GDPD-Related"/>
</dbReference>
<evidence type="ECO:0000256" key="6">
    <source>
        <dbReference type="ARBA" id="ARBA00023098"/>
    </source>
</evidence>
<dbReference type="EMBL" id="JBHTNH010000061">
    <property type="protein sequence ID" value="MFD1363698.1"/>
    <property type="molecule type" value="Genomic_DNA"/>
</dbReference>
<accession>A0ABW3ZZV3</accession>
<gene>
    <name evidence="9" type="ORF">ACFQ4A_19010</name>
</gene>
<evidence type="ECO:0000259" key="8">
    <source>
        <dbReference type="PROSITE" id="PS51704"/>
    </source>
</evidence>
<keyword evidence="3" id="KW-0812">Transmembrane</keyword>
<name>A0ABW3ZZV3_9BACI</name>
<comment type="similarity">
    <text evidence="2">Belongs to the glycerophosphoryl diester phosphodiesterase family.</text>
</comment>
<dbReference type="EC" id="3.1.4.-" evidence="9"/>
<sequence length="267" mass="31468">MMRKIIVFIVILILSLSINILRKEYSWTKHHLIAHAAGGIEGNKYTNSKEAFLNSYENGYKLFEIDLSLTSDKRLVARHGWDKPFGQSFFRPSKVPEFNEFMNDPYYNKYTPMNFKMILDLLKEYPDIYVILDGKVKSPEDTKKLYEKVNDAVKDLDQSITNRIIPQMFYKEDVEIIRQYGFHDLLYVVGREDYTPESLVEFCMSNDINAVSLSKNRTNKSMIDKLSKHNIKIYMYTLNKKNTMKKYFEQGVNGFFTDFVTPEEFHS</sequence>
<evidence type="ECO:0000256" key="3">
    <source>
        <dbReference type="ARBA" id="ARBA00022692"/>
    </source>
</evidence>
<dbReference type="InterPro" id="IPR030395">
    <property type="entry name" value="GP_PDE_dom"/>
</dbReference>
<keyword evidence="7" id="KW-0472">Membrane</keyword>
<proteinExistence type="inferred from homology"/>
<evidence type="ECO:0000256" key="2">
    <source>
        <dbReference type="ARBA" id="ARBA00007277"/>
    </source>
</evidence>
<dbReference type="Proteomes" id="UP001597178">
    <property type="component" value="Unassembled WGS sequence"/>
</dbReference>
<dbReference type="CDD" id="cd08583">
    <property type="entry name" value="PI-PLCc_GDPD_SF_unchar1"/>
    <property type="match status" value="1"/>
</dbReference>
<evidence type="ECO:0000256" key="4">
    <source>
        <dbReference type="ARBA" id="ARBA00022801"/>
    </source>
</evidence>
<comment type="caution">
    <text evidence="9">The sequence shown here is derived from an EMBL/GenBank/DDBJ whole genome shotgun (WGS) entry which is preliminary data.</text>
</comment>